<keyword evidence="1" id="KW-0689">Ribosomal protein</keyword>
<evidence type="ECO:0000313" key="1">
    <source>
        <dbReference type="EMBL" id="CEO90974.1"/>
    </source>
</evidence>
<proteinExistence type="predicted"/>
<sequence>MAVPKKRKSKTKKIIRKKNWKTKAIIWKTKALAFGLNILSSK</sequence>
<name>A0A0D6E197_BRYPL</name>
<dbReference type="RefSeq" id="YP_009130444.1">
    <property type="nucleotide sequence ID" value="NC_026795.1"/>
</dbReference>
<protein>
    <submittedName>
        <fullName evidence="1">50S ribosomal protein L32</fullName>
    </submittedName>
</protein>
<reference evidence="1" key="1">
    <citation type="journal article" date="2015" name="BMC Genomics">
        <title>The chloroplast genomes of Bryopsis plumosa and Tydemania expeditionis (Bryopsidales, Chlorophyta): compact genomes and genes of bacterial origin.</title>
        <authorList>
            <person name="Leliaert F."/>
            <person name="Lopez-Bautista J.M."/>
        </authorList>
    </citation>
    <scope>NUCLEOTIDE SEQUENCE</scope>
    <source>
        <strain evidence="1">West4718</strain>
    </source>
</reference>
<keyword evidence="1" id="KW-0687">Ribonucleoprotein</keyword>
<geneLocation type="chloroplast" evidence="1"/>
<dbReference type="GO" id="GO:0005840">
    <property type="term" value="C:ribosome"/>
    <property type="evidence" value="ECO:0007669"/>
    <property type="project" value="UniProtKB-KW"/>
</dbReference>
<dbReference type="EMBL" id="LN810504">
    <property type="protein sequence ID" value="CEO90974.1"/>
    <property type="molecule type" value="Genomic_DNA"/>
</dbReference>
<keyword evidence="1" id="KW-0934">Plastid</keyword>
<accession>A0A0D6E197</accession>
<keyword evidence="1" id="KW-0150">Chloroplast</keyword>
<organism evidence="1">
    <name type="scientific">Bryopsis plumosa</name>
    <name type="common">Green alga</name>
    <name type="synonym">Ulva plumosa</name>
    <dbReference type="NCBI Taxonomy" id="3130"/>
    <lineage>
        <taxon>Eukaryota</taxon>
        <taxon>Viridiplantae</taxon>
        <taxon>Chlorophyta</taxon>
        <taxon>core chlorophytes</taxon>
        <taxon>Ulvophyceae</taxon>
        <taxon>TCBD clade</taxon>
        <taxon>Bryopsidales</taxon>
        <taxon>Bryopsidineae</taxon>
        <taxon>Bryopsidaceae</taxon>
        <taxon>Bryopsis</taxon>
    </lineage>
</organism>
<dbReference type="AlphaFoldDB" id="A0A0D6E197"/>
<gene>
    <name evidence="1" type="primary">rpl32</name>
</gene>
<dbReference type="GeneID" id="24072851"/>